<evidence type="ECO:0000256" key="1">
    <source>
        <dbReference type="SAM" id="MobiDB-lite"/>
    </source>
</evidence>
<organism evidence="2 3">
    <name type="scientific">Dryococelus australis</name>
    <dbReference type="NCBI Taxonomy" id="614101"/>
    <lineage>
        <taxon>Eukaryota</taxon>
        <taxon>Metazoa</taxon>
        <taxon>Ecdysozoa</taxon>
        <taxon>Arthropoda</taxon>
        <taxon>Hexapoda</taxon>
        <taxon>Insecta</taxon>
        <taxon>Pterygota</taxon>
        <taxon>Neoptera</taxon>
        <taxon>Polyneoptera</taxon>
        <taxon>Phasmatodea</taxon>
        <taxon>Verophasmatodea</taxon>
        <taxon>Anareolatae</taxon>
        <taxon>Phasmatidae</taxon>
        <taxon>Eurycanthinae</taxon>
        <taxon>Dryococelus</taxon>
    </lineage>
</organism>
<sequence>MMQHCEICQCMYVIPAAATETSPAELLMGHRLRICLDKVHPHIAEEMKQKQRGQQGSIYIKTMGQEPKWVPDTIVEVTGPLSYKLITNDGVEINKVACGPVTAQGMSYPKKTGEVRGRQELQPPSPVEEAEFSGFAPSVPTLRGQTSSSQCWSDTDESSEAKPLACTRSAREPSKPS</sequence>
<accession>A0ABQ9HSW0</accession>
<evidence type="ECO:0000313" key="2">
    <source>
        <dbReference type="EMBL" id="KAJ8887457.1"/>
    </source>
</evidence>
<comment type="caution">
    <text evidence="2">The sequence shown here is derived from an EMBL/GenBank/DDBJ whole genome shotgun (WGS) entry which is preliminary data.</text>
</comment>
<protein>
    <submittedName>
        <fullName evidence="2">Uncharacterized protein</fullName>
    </submittedName>
</protein>
<proteinExistence type="predicted"/>
<dbReference type="Proteomes" id="UP001159363">
    <property type="component" value="Chromosome X"/>
</dbReference>
<dbReference type="EMBL" id="JARBHB010000004">
    <property type="protein sequence ID" value="KAJ8887457.1"/>
    <property type="molecule type" value="Genomic_DNA"/>
</dbReference>
<feature type="compositionally biased region" description="Polar residues" evidence="1">
    <location>
        <begin position="143"/>
        <end position="153"/>
    </location>
</feature>
<feature type="region of interest" description="Disordered" evidence="1">
    <location>
        <begin position="107"/>
        <end position="177"/>
    </location>
</feature>
<evidence type="ECO:0000313" key="3">
    <source>
        <dbReference type="Proteomes" id="UP001159363"/>
    </source>
</evidence>
<name>A0ABQ9HSW0_9NEOP</name>
<gene>
    <name evidence="2" type="ORF">PR048_013672</name>
</gene>
<keyword evidence="3" id="KW-1185">Reference proteome</keyword>
<reference evidence="2 3" key="1">
    <citation type="submission" date="2023-02" db="EMBL/GenBank/DDBJ databases">
        <title>LHISI_Scaffold_Assembly.</title>
        <authorList>
            <person name="Stuart O.P."/>
            <person name="Cleave R."/>
            <person name="Magrath M.J.L."/>
            <person name="Mikheyev A.S."/>
        </authorList>
    </citation>
    <scope>NUCLEOTIDE SEQUENCE [LARGE SCALE GENOMIC DNA]</scope>
    <source>
        <strain evidence="2">Daus_M_001</strain>
        <tissue evidence="2">Leg muscle</tissue>
    </source>
</reference>